<protein>
    <recommendedName>
        <fullName evidence="4">Splicing factor YJU2</fullName>
    </recommendedName>
</protein>
<dbReference type="GO" id="GO:0005684">
    <property type="term" value="C:U2-type spliceosomal complex"/>
    <property type="evidence" value="ECO:0007669"/>
    <property type="project" value="TreeGrafter"/>
</dbReference>
<dbReference type="AlphaFoldDB" id="A0A7S2WQQ1"/>
<feature type="compositionally biased region" description="Polar residues" evidence="2">
    <location>
        <begin position="376"/>
        <end position="388"/>
    </location>
</feature>
<dbReference type="InterPro" id="IPR007590">
    <property type="entry name" value="Saf4/Yju2"/>
</dbReference>
<feature type="compositionally biased region" description="Acidic residues" evidence="2">
    <location>
        <begin position="396"/>
        <end position="406"/>
    </location>
</feature>
<proteinExistence type="inferred from homology"/>
<feature type="compositionally biased region" description="Basic residues" evidence="2">
    <location>
        <begin position="327"/>
        <end position="338"/>
    </location>
</feature>
<sequence length="406" mass="45613">MSSLAAARADGFYHPPDWDPNKTSRKKFQGSRGANQYEKYGVIRFELPYDGWCEGCERHYGKGTRFNAKKEKDGMYFRTQIFKFTMKCHSCSHELVIATDPKNTDYDFRSGIKKKDEEFSVDREDGVDSRIQEKLDEIYKVGGHAAVEERHARETNAIYKLEHENDDKKRVLTESERLQTLYASNQVRQLYDYDANAVLRQTMRGKRRAEEALDREAKARGLSVKLLPGSETDQHETAQALSSARELTHARTQQAFRLAKKKQMLSVNAASIFGEASDNHQKHVKHAMFAAANPSIAAAARRTVREAPTSHEDGTAQQGAVPVVVKHVAKKKKKKLRKNRETHNSVEGCANPRSDKASRLEASERVGGGQRRGENQEASSPPTDNPLSALSALYDPADDGEDESVS</sequence>
<dbReference type="GO" id="GO:0071014">
    <property type="term" value="C:post-mRNA release spliceosomal complex"/>
    <property type="evidence" value="ECO:0007669"/>
    <property type="project" value="TreeGrafter"/>
</dbReference>
<dbReference type="Pfam" id="PF04502">
    <property type="entry name" value="Saf4_Yju2"/>
    <property type="match status" value="1"/>
</dbReference>
<reference evidence="3" key="1">
    <citation type="submission" date="2021-01" db="EMBL/GenBank/DDBJ databases">
        <authorList>
            <person name="Corre E."/>
            <person name="Pelletier E."/>
            <person name="Niang G."/>
            <person name="Scheremetjew M."/>
            <person name="Finn R."/>
            <person name="Kale V."/>
            <person name="Holt S."/>
            <person name="Cochrane G."/>
            <person name="Meng A."/>
            <person name="Brown T."/>
            <person name="Cohen L."/>
        </authorList>
    </citation>
    <scope>NUCLEOTIDE SEQUENCE</scope>
    <source>
        <strain evidence="3">CCMP1243</strain>
    </source>
</reference>
<feature type="region of interest" description="Disordered" evidence="2">
    <location>
        <begin position="301"/>
        <end position="406"/>
    </location>
</feature>
<dbReference type="PANTHER" id="PTHR12111:SF2">
    <property type="entry name" value="SPLICING FACTOR YJU2B-RELATED"/>
    <property type="match status" value="1"/>
</dbReference>
<organism evidence="3">
    <name type="scientific">Rhizochromulina marina</name>
    <dbReference type="NCBI Taxonomy" id="1034831"/>
    <lineage>
        <taxon>Eukaryota</taxon>
        <taxon>Sar</taxon>
        <taxon>Stramenopiles</taxon>
        <taxon>Ochrophyta</taxon>
        <taxon>Dictyochophyceae</taxon>
        <taxon>Rhizochromulinales</taxon>
        <taxon>Rhizochromulina</taxon>
    </lineage>
</organism>
<accession>A0A7S2WQQ1</accession>
<feature type="compositionally biased region" description="Basic and acidic residues" evidence="2">
    <location>
        <begin position="353"/>
        <end position="364"/>
    </location>
</feature>
<name>A0A7S2WQQ1_9STRA</name>
<dbReference type="GO" id="GO:0000398">
    <property type="term" value="P:mRNA splicing, via spliceosome"/>
    <property type="evidence" value="ECO:0007669"/>
    <property type="project" value="InterPro"/>
</dbReference>
<evidence type="ECO:0000256" key="2">
    <source>
        <dbReference type="SAM" id="MobiDB-lite"/>
    </source>
</evidence>
<comment type="similarity">
    <text evidence="1">Belongs to the CWC16 family.</text>
</comment>
<evidence type="ECO:0008006" key="4">
    <source>
        <dbReference type="Google" id="ProtNLM"/>
    </source>
</evidence>
<dbReference type="PANTHER" id="PTHR12111">
    <property type="entry name" value="SPLICING FACTOR YJU2"/>
    <property type="match status" value="1"/>
</dbReference>
<evidence type="ECO:0000313" key="3">
    <source>
        <dbReference type="EMBL" id="CAD9701966.1"/>
    </source>
</evidence>
<gene>
    <name evidence="3" type="ORF">RMAR1173_LOCUS15535</name>
</gene>
<feature type="compositionally biased region" description="Basic and acidic residues" evidence="2">
    <location>
        <begin position="303"/>
        <end position="314"/>
    </location>
</feature>
<dbReference type="EMBL" id="HBHJ01023593">
    <property type="protein sequence ID" value="CAD9701966.1"/>
    <property type="molecule type" value="Transcribed_RNA"/>
</dbReference>
<evidence type="ECO:0000256" key="1">
    <source>
        <dbReference type="ARBA" id="ARBA00005595"/>
    </source>
</evidence>